<name>A0A8S1Y235_PAROT</name>
<accession>A0A8S1Y235</accession>
<dbReference type="AlphaFoldDB" id="A0A8S1Y235"/>
<reference evidence="1" key="1">
    <citation type="submission" date="2021-01" db="EMBL/GenBank/DDBJ databases">
        <authorList>
            <consortium name="Genoscope - CEA"/>
            <person name="William W."/>
        </authorList>
    </citation>
    <scope>NUCLEOTIDE SEQUENCE</scope>
</reference>
<proteinExistence type="predicted"/>
<keyword evidence="2" id="KW-1185">Reference proteome</keyword>
<organism evidence="1 2">
    <name type="scientific">Paramecium octaurelia</name>
    <dbReference type="NCBI Taxonomy" id="43137"/>
    <lineage>
        <taxon>Eukaryota</taxon>
        <taxon>Sar</taxon>
        <taxon>Alveolata</taxon>
        <taxon>Ciliophora</taxon>
        <taxon>Intramacronucleata</taxon>
        <taxon>Oligohymenophorea</taxon>
        <taxon>Peniculida</taxon>
        <taxon>Parameciidae</taxon>
        <taxon>Paramecium</taxon>
    </lineage>
</organism>
<gene>
    <name evidence="1" type="ORF">POCTA_138.1.T1420006</name>
</gene>
<evidence type="ECO:0000313" key="2">
    <source>
        <dbReference type="Proteomes" id="UP000683925"/>
    </source>
</evidence>
<dbReference type="EMBL" id="CAJJDP010000143">
    <property type="protein sequence ID" value="CAD8207730.1"/>
    <property type="molecule type" value="Genomic_DNA"/>
</dbReference>
<comment type="caution">
    <text evidence="1">The sequence shown here is derived from an EMBL/GenBank/DDBJ whole genome shotgun (WGS) entry which is preliminary data.</text>
</comment>
<sequence>MPNFQYKINILEQNSDRKIEQCYWRKRKKYDYIGFQKAKNTLVQTTFLIEICNSGDLVFQKDGQILGKQKIEIGQKMEQIQNKLNIQNLKENMVLRVKKLINGTTFGRERKLQVVSTIKLDKNKENGKIYVRIIGI</sequence>
<protein>
    <submittedName>
        <fullName evidence="1">Uncharacterized protein</fullName>
    </submittedName>
</protein>
<evidence type="ECO:0000313" key="1">
    <source>
        <dbReference type="EMBL" id="CAD8207730.1"/>
    </source>
</evidence>
<dbReference type="Proteomes" id="UP000683925">
    <property type="component" value="Unassembled WGS sequence"/>
</dbReference>